<dbReference type="AlphaFoldDB" id="A0A345XUI7"/>
<dbReference type="Gene3D" id="1.10.4030.10">
    <property type="entry name" value="Porin chaperone SurA, peptide-binding domain"/>
    <property type="match status" value="1"/>
</dbReference>
<dbReference type="InterPro" id="IPR050245">
    <property type="entry name" value="PrsA_foldase"/>
</dbReference>
<dbReference type="KEGG" id="sarm:DVA86_24330"/>
<dbReference type="InterPro" id="IPR027304">
    <property type="entry name" value="Trigger_fact/SurA_dom_sf"/>
</dbReference>
<dbReference type="PANTHER" id="PTHR47245">
    <property type="entry name" value="PEPTIDYLPROLYL ISOMERASE"/>
    <property type="match status" value="1"/>
</dbReference>
<gene>
    <name evidence="2" type="ORF">DVA86_24330</name>
</gene>
<name>A0A345XUI7_9ACTN</name>
<evidence type="ECO:0000256" key="1">
    <source>
        <dbReference type="SAM" id="MobiDB-lite"/>
    </source>
</evidence>
<feature type="region of interest" description="Disordered" evidence="1">
    <location>
        <begin position="200"/>
        <end position="225"/>
    </location>
</feature>
<accession>A0A345XUI7</accession>
<evidence type="ECO:0000313" key="2">
    <source>
        <dbReference type="EMBL" id="AXK35303.1"/>
    </source>
</evidence>
<sequence length="225" mass="24277">MHRRRSALTVSTAAVLAVVAPLLTGCGSDARPGAAAVVDGDRITMAQLQSRVGAVRDAQNAEPQGEQLVQRSGQLTRATLDSMIRERVVREAADEAGVSVSRREIQRMRDQLEKGAGGAKQFEAALLQQQAIAPSEIDERVWLELAVRKIAGASGIDLQTPEGNEALTAKFAETAKKMKIDVNPRYGKWSTRQAALAAAKDPWLNDLSGKEAEREQQQAQQPQGT</sequence>
<dbReference type="PANTHER" id="PTHR47245:SF2">
    <property type="entry name" value="PEPTIDYL-PROLYL CIS-TRANS ISOMERASE HP_0175-RELATED"/>
    <property type="match status" value="1"/>
</dbReference>
<dbReference type="RefSeq" id="WP_208881392.1">
    <property type="nucleotide sequence ID" value="NZ_CP031320.1"/>
</dbReference>
<keyword evidence="3" id="KW-1185">Reference proteome</keyword>
<evidence type="ECO:0000313" key="3">
    <source>
        <dbReference type="Proteomes" id="UP000254425"/>
    </source>
</evidence>
<proteinExistence type="predicted"/>
<reference evidence="2 3" key="1">
    <citation type="submission" date="2018-07" db="EMBL/GenBank/DDBJ databases">
        <title>Draft genome of the type strain Streptomyces armeniacus ATCC 15676.</title>
        <authorList>
            <person name="Labana P."/>
            <person name="Gosse J.T."/>
            <person name="Boddy C.N."/>
        </authorList>
    </citation>
    <scope>NUCLEOTIDE SEQUENCE [LARGE SCALE GENOMIC DNA]</scope>
    <source>
        <strain evidence="2 3">ATCC 15676</strain>
    </source>
</reference>
<dbReference type="PROSITE" id="PS51318">
    <property type="entry name" value="TAT"/>
    <property type="match status" value="1"/>
</dbReference>
<dbReference type="Proteomes" id="UP000254425">
    <property type="component" value="Chromosome"/>
</dbReference>
<dbReference type="SUPFAM" id="SSF109998">
    <property type="entry name" value="Triger factor/SurA peptide-binding domain-like"/>
    <property type="match status" value="1"/>
</dbReference>
<evidence type="ECO:0008006" key="4">
    <source>
        <dbReference type="Google" id="ProtNLM"/>
    </source>
</evidence>
<dbReference type="PROSITE" id="PS51257">
    <property type="entry name" value="PROKAR_LIPOPROTEIN"/>
    <property type="match status" value="1"/>
</dbReference>
<dbReference type="InterPro" id="IPR006311">
    <property type="entry name" value="TAT_signal"/>
</dbReference>
<organism evidence="2 3">
    <name type="scientific">Streptomyces armeniacus</name>
    <dbReference type="NCBI Taxonomy" id="83291"/>
    <lineage>
        <taxon>Bacteria</taxon>
        <taxon>Bacillati</taxon>
        <taxon>Actinomycetota</taxon>
        <taxon>Actinomycetes</taxon>
        <taxon>Kitasatosporales</taxon>
        <taxon>Streptomycetaceae</taxon>
        <taxon>Streptomyces</taxon>
    </lineage>
</organism>
<dbReference type="Pfam" id="PF13624">
    <property type="entry name" value="SurA_N_3"/>
    <property type="match status" value="1"/>
</dbReference>
<protein>
    <recommendedName>
        <fullName evidence="4">SurA N-terminal domain-containing protein</fullName>
    </recommendedName>
</protein>
<dbReference type="EMBL" id="CP031320">
    <property type="protein sequence ID" value="AXK35303.1"/>
    <property type="molecule type" value="Genomic_DNA"/>
</dbReference>